<reference evidence="1 2" key="1">
    <citation type="journal article" date="2018" name="Nat. Ecol. Evol.">
        <title>Genomic signatures of mitonuclear coevolution across populations of Tigriopus californicus.</title>
        <authorList>
            <person name="Barreto F.S."/>
            <person name="Watson E.T."/>
            <person name="Lima T.G."/>
            <person name="Willett C.S."/>
            <person name="Edmands S."/>
            <person name="Li W."/>
            <person name="Burton R.S."/>
        </authorList>
    </citation>
    <scope>NUCLEOTIDE SEQUENCE [LARGE SCALE GENOMIC DNA]</scope>
    <source>
        <strain evidence="1 2">San Diego</strain>
    </source>
</reference>
<dbReference type="Proteomes" id="UP000318571">
    <property type="component" value="Chromosome 10"/>
</dbReference>
<dbReference type="InterPro" id="IPR053164">
    <property type="entry name" value="IS1016-like_transposase"/>
</dbReference>
<evidence type="ECO:0008006" key="3">
    <source>
        <dbReference type="Google" id="ProtNLM"/>
    </source>
</evidence>
<gene>
    <name evidence="1" type="ORF">TCAL_14323</name>
</gene>
<sequence>MLAWLWSYKTSVSDTCSQTGVAAKAVGQWFSFYRDVCSHWLEENPYKIGGPGVIVEIDESVIAKRKYHRGRLVRERLKAMNGTSSDVLPSHLDEFMWREIHGRDGKDAFDNLLEHISEWYPV</sequence>
<evidence type="ECO:0000313" key="2">
    <source>
        <dbReference type="Proteomes" id="UP000318571"/>
    </source>
</evidence>
<protein>
    <recommendedName>
        <fullName evidence="3">ISXO2-like transposase domain-containing protein</fullName>
    </recommendedName>
</protein>
<proteinExistence type="predicted"/>
<name>A0A553NEN8_TIGCA</name>
<organism evidence="1 2">
    <name type="scientific">Tigriopus californicus</name>
    <name type="common">Marine copepod</name>
    <dbReference type="NCBI Taxonomy" id="6832"/>
    <lineage>
        <taxon>Eukaryota</taxon>
        <taxon>Metazoa</taxon>
        <taxon>Ecdysozoa</taxon>
        <taxon>Arthropoda</taxon>
        <taxon>Crustacea</taxon>
        <taxon>Multicrustacea</taxon>
        <taxon>Hexanauplia</taxon>
        <taxon>Copepoda</taxon>
        <taxon>Harpacticoida</taxon>
        <taxon>Harpacticidae</taxon>
        <taxon>Tigriopus</taxon>
    </lineage>
</organism>
<dbReference type="AlphaFoldDB" id="A0A553NEN8"/>
<accession>A0A553NEN8</accession>
<dbReference type="PANTHER" id="PTHR47163">
    <property type="entry name" value="DDE_TNP_IS1595 DOMAIN-CONTAINING PROTEIN"/>
    <property type="match status" value="1"/>
</dbReference>
<evidence type="ECO:0000313" key="1">
    <source>
        <dbReference type="EMBL" id="TRY63906.1"/>
    </source>
</evidence>
<dbReference type="EMBL" id="VCGU01000458">
    <property type="protein sequence ID" value="TRY63906.1"/>
    <property type="molecule type" value="Genomic_DNA"/>
</dbReference>
<dbReference type="PANTHER" id="PTHR47163:SF2">
    <property type="entry name" value="SI:DKEY-17M8.2"/>
    <property type="match status" value="1"/>
</dbReference>
<keyword evidence="2" id="KW-1185">Reference proteome</keyword>
<comment type="caution">
    <text evidence="1">The sequence shown here is derived from an EMBL/GenBank/DDBJ whole genome shotgun (WGS) entry which is preliminary data.</text>
</comment>